<organism evidence="2 3">
    <name type="scientific">Armillaria gallica</name>
    <name type="common">Bulbous honey fungus</name>
    <name type="synonym">Armillaria bulbosa</name>
    <dbReference type="NCBI Taxonomy" id="47427"/>
    <lineage>
        <taxon>Eukaryota</taxon>
        <taxon>Fungi</taxon>
        <taxon>Dikarya</taxon>
        <taxon>Basidiomycota</taxon>
        <taxon>Agaricomycotina</taxon>
        <taxon>Agaricomycetes</taxon>
        <taxon>Agaricomycetidae</taxon>
        <taxon>Agaricales</taxon>
        <taxon>Marasmiineae</taxon>
        <taxon>Physalacriaceae</taxon>
        <taxon>Armillaria</taxon>
    </lineage>
</organism>
<sequence>MSSHSSHHWSTSTHPYPYQVEEPRQLTSTLALSVVPQKKTFLGRWKSTFKKEAMEALPEQDPLLSSFLTTTSRTAKDPLAIPPILHDPLLPLTQQTWQGTSYDLAWASAAQVECQFQTNLPTSVLGIHQPALRSGSTSFGTTSTFQPPPSSQGGVTLTDLERPSQSTSPPPKGVSPYRSLSSLPLPCSESRISPSSEQRALLKQDSPLPGHQEGITGGESPISPRQTSGMIQSPAQPGASETSLPKRPSETWSLRGEPLPPPSAFQEADLPGTSSTEIHGEVILPPLLCQPTPLSLGRALYLLSTGKLTAVPEILFRASIIDLFNHFAHELIEDPDWAVTLAGIGYTHYGYSYILKGEARHFACIAWNMIHPQQTYGGLAAASKAHHVYPVVPDTELHVPPRIRTARCPPELQQLPPAGLPPPPPPGPLQGPRWWALPPPPPDPPAPWNLVPDNQGPWAALKPNMVKEPENFNGDSNDIARFFSQCDMYFSVFNQYFRYHPHKVIFAASHFGKDAQVWWELCTRELGRDVYGEQLYPDYDQFVIEVRQRFWKDTNTKIKLAQWEALRQKTFTDGNLFFQQFKSLAFEAGVFSIDQMMVAQVKKACRSTTKDIIYGTDGDLPTSYQEWKKRILWINYNW</sequence>
<name>A0A2H3DGZ5_ARMGA</name>
<dbReference type="Proteomes" id="UP000217790">
    <property type="component" value="Unassembled WGS sequence"/>
</dbReference>
<proteinExistence type="predicted"/>
<dbReference type="EMBL" id="KZ293682">
    <property type="protein sequence ID" value="PBK86726.1"/>
    <property type="molecule type" value="Genomic_DNA"/>
</dbReference>
<evidence type="ECO:0000313" key="3">
    <source>
        <dbReference type="Proteomes" id="UP000217790"/>
    </source>
</evidence>
<dbReference type="STRING" id="47427.A0A2H3DGZ5"/>
<evidence type="ECO:0008006" key="4">
    <source>
        <dbReference type="Google" id="ProtNLM"/>
    </source>
</evidence>
<gene>
    <name evidence="2" type="ORF">ARMGADRAFT_1086231</name>
</gene>
<feature type="region of interest" description="Disordered" evidence="1">
    <location>
        <begin position="135"/>
        <end position="272"/>
    </location>
</feature>
<accession>A0A2H3DGZ5</accession>
<dbReference type="AlphaFoldDB" id="A0A2H3DGZ5"/>
<reference evidence="3" key="1">
    <citation type="journal article" date="2017" name="Nat. Ecol. Evol.">
        <title>Genome expansion and lineage-specific genetic innovations in the forest pathogenic fungi Armillaria.</title>
        <authorList>
            <person name="Sipos G."/>
            <person name="Prasanna A.N."/>
            <person name="Walter M.C."/>
            <person name="O'Connor E."/>
            <person name="Balint B."/>
            <person name="Krizsan K."/>
            <person name="Kiss B."/>
            <person name="Hess J."/>
            <person name="Varga T."/>
            <person name="Slot J."/>
            <person name="Riley R."/>
            <person name="Boka B."/>
            <person name="Rigling D."/>
            <person name="Barry K."/>
            <person name="Lee J."/>
            <person name="Mihaltcheva S."/>
            <person name="LaButti K."/>
            <person name="Lipzen A."/>
            <person name="Waldron R."/>
            <person name="Moloney N.M."/>
            <person name="Sperisen C."/>
            <person name="Kredics L."/>
            <person name="Vagvoelgyi C."/>
            <person name="Patrignani A."/>
            <person name="Fitzpatrick D."/>
            <person name="Nagy I."/>
            <person name="Doyle S."/>
            <person name="Anderson J.B."/>
            <person name="Grigoriev I.V."/>
            <person name="Gueldener U."/>
            <person name="Muensterkoetter M."/>
            <person name="Nagy L.G."/>
        </authorList>
    </citation>
    <scope>NUCLEOTIDE SEQUENCE [LARGE SCALE GENOMIC DNA]</scope>
    <source>
        <strain evidence="3">Ar21-2</strain>
    </source>
</reference>
<feature type="compositionally biased region" description="Low complexity" evidence="1">
    <location>
        <begin position="175"/>
        <end position="190"/>
    </location>
</feature>
<dbReference type="OrthoDB" id="3123182at2759"/>
<feature type="compositionally biased region" description="Polar residues" evidence="1">
    <location>
        <begin position="223"/>
        <end position="243"/>
    </location>
</feature>
<feature type="region of interest" description="Disordered" evidence="1">
    <location>
        <begin position="411"/>
        <end position="434"/>
    </location>
</feature>
<feature type="compositionally biased region" description="Pro residues" evidence="1">
    <location>
        <begin position="418"/>
        <end position="429"/>
    </location>
</feature>
<dbReference type="InParanoid" id="A0A2H3DGZ5"/>
<evidence type="ECO:0000313" key="2">
    <source>
        <dbReference type="EMBL" id="PBK86726.1"/>
    </source>
</evidence>
<evidence type="ECO:0000256" key="1">
    <source>
        <dbReference type="SAM" id="MobiDB-lite"/>
    </source>
</evidence>
<keyword evidence="3" id="KW-1185">Reference proteome</keyword>
<protein>
    <recommendedName>
        <fullName evidence="4">Retrotransposon gag domain-containing protein</fullName>
    </recommendedName>
</protein>
<feature type="compositionally biased region" description="Low complexity" evidence="1">
    <location>
        <begin position="135"/>
        <end position="145"/>
    </location>
</feature>